<dbReference type="EMBL" id="WSTB01000004">
    <property type="protein sequence ID" value="MWB94513.1"/>
    <property type="molecule type" value="Genomic_DNA"/>
</dbReference>
<proteinExistence type="predicted"/>
<gene>
    <name evidence="1" type="ORF">GON26_09065</name>
</gene>
<name>A0A6I4NKH3_9FLAO</name>
<evidence type="ECO:0000313" key="2">
    <source>
        <dbReference type="Proteomes" id="UP000471501"/>
    </source>
</evidence>
<keyword evidence="2" id="KW-1185">Reference proteome</keyword>
<reference evidence="1 2" key="1">
    <citation type="submission" date="2019-12" db="EMBL/GenBank/DDBJ databases">
        <authorList>
            <person name="Kim Y.S."/>
        </authorList>
    </citation>
    <scope>NUCLEOTIDE SEQUENCE [LARGE SCALE GENOMIC DNA]</scope>
    <source>
        <strain evidence="1 2">GA093</strain>
    </source>
</reference>
<sequence length="138" mass="16178">MRVKNSLKGNRSKIVLVNYADKNYTKSQKINTKSAIKIGCFEEVISFSPNDIDECFYNKNKNILDKKRGNGYWLWKPYFIKKALQNIKEGELLFYCDSGSYFLNSINELLESTEKNQDIIPFELQQIEKNGQKEIVLY</sequence>
<organism evidence="1 2">
    <name type="scientific">Flavobacterium hydrocarbonoxydans</name>
    <dbReference type="NCBI Taxonomy" id="2683249"/>
    <lineage>
        <taxon>Bacteria</taxon>
        <taxon>Pseudomonadati</taxon>
        <taxon>Bacteroidota</taxon>
        <taxon>Flavobacteriia</taxon>
        <taxon>Flavobacteriales</taxon>
        <taxon>Flavobacteriaceae</taxon>
        <taxon>Flavobacterium</taxon>
    </lineage>
</organism>
<accession>A0A6I4NKH3</accession>
<dbReference type="RefSeq" id="WP_160374489.1">
    <property type="nucleotide sequence ID" value="NZ_WSTB01000004.1"/>
</dbReference>
<dbReference type="AlphaFoldDB" id="A0A6I4NKH3"/>
<dbReference type="Proteomes" id="UP000471501">
    <property type="component" value="Unassembled WGS sequence"/>
</dbReference>
<evidence type="ECO:0000313" key="1">
    <source>
        <dbReference type="EMBL" id="MWB94513.1"/>
    </source>
</evidence>
<comment type="caution">
    <text evidence="1">The sequence shown here is derived from an EMBL/GenBank/DDBJ whole genome shotgun (WGS) entry which is preliminary data.</text>
</comment>
<protein>
    <submittedName>
        <fullName evidence="1">Uncharacterized protein</fullName>
    </submittedName>
</protein>